<dbReference type="Proteomes" id="UP001300261">
    <property type="component" value="Unassembled WGS sequence"/>
</dbReference>
<sequence length="186" mass="20567">MGSSTSSGGSFLKQDIVAALLKLAQERGWSRVASTTVDRDLQCLLRTYIGGRGSSEAGESILAELGLIRPIDKHRSRLSRGRKPNLPDSVFVFCLNEFWSEFAESQNTMSFENTAYAPGSPGRVFLLDEDDIVDRLERLEQTSAGEFVWSETAGLRQIIRKQIRSKDKQRAILHDALSMGGKSEAA</sequence>
<accession>A0ABT3R5P5</accession>
<evidence type="ECO:0000313" key="3">
    <source>
        <dbReference type="Proteomes" id="UP001300261"/>
    </source>
</evidence>
<dbReference type="InterPro" id="IPR025248">
    <property type="entry name" value="DUF4007"/>
</dbReference>
<organism evidence="2 3">
    <name type="scientific">Roseibium salinum</name>
    <dbReference type="NCBI Taxonomy" id="1604349"/>
    <lineage>
        <taxon>Bacteria</taxon>
        <taxon>Pseudomonadati</taxon>
        <taxon>Pseudomonadota</taxon>
        <taxon>Alphaproteobacteria</taxon>
        <taxon>Hyphomicrobiales</taxon>
        <taxon>Stappiaceae</taxon>
        <taxon>Roseibium</taxon>
    </lineage>
</organism>
<protein>
    <submittedName>
        <fullName evidence="2">DUF4007 family protein</fullName>
    </submittedName>
</protein>
<reference evidence="2 3" key="1">
    <citation type="journal article" date="2016" name="Int. J. Syst. Evol. Microbiol.">
        <title>Labrenzia salina sp. nov., isolated from the rhizosphere of the halophyte Arthrocnemum macrostachyum.</title>
        <authorList>
            <person name="Camacho M."/>
            <person name="Redondo-Gomez S."/>
            <person name="Rodriguez-Llorente I."/>
            <person name="Rohde M."/>
            <person name="Sproer C."/>
            <person name="Schumann P."/>
            <person name="Klenk H.P."/>
            <person name="Montero-Calasanz M.D.C."/>
        </authorList>
    </citation>
    <scope>NUCLEOTIDE SEQUENCE [LARGE SCALE GENOMIC DNA]</scope>
    <source>
        <strain evidence="2 3">DSM 29163</strain>
    </source>
</reference>
<evidence type="ECO:0000313" key="2">
    <source>
        <dbReference type="EMBL" id="MCX2724504.1"/>
    </source>
</evidence>
<proteinExistence type="predicted"/>
<keyword evidence="3" id="KW-1185">Reference proteome</keyword>
<dbReference type="EMBL" id="JAPEVI010000003">
    <property type="protein sequence ID" value="MCX2724504.1"/>
    <property type="molecule type" value="Genomic_DNA"/>
</dbReference>
<evidence type="ECO:0000259" key="1">
    <source>
        <dbReference type="Pfam" id="PF13182"/>
    </source>
</evidence>
<gene>
    <name evidence="2" type="ORF">ON753_19375</name>
</gene>
<feature type="domain" description="DUF4007" evidence="1">
    <location>
        <begin position="10"/>
        <end position="170"/>
    </location>
</feature>
<comment type="caution">
    <text evidence="2">The sequence shown here is derived from an EMBL/GenBank/DDBJ whole genome shotgun (WGS) entry which is preliminary data.</text>
</comment>
<dbReference type="RefSeq" id="WP_265967210.1">
    <property type="nucleotide sequence ID" value="NZ_JAPEVI010000003.1"/>
</dbReference>
<dbReference type="Pfam" id="PF13182">
    <property type="entry name" value="DUF4007"/>
    <property type="match status" value="1"/>
</dbReference>
<name>A0ABT3R5P5_9HYPH</name>